<proteinExistence type="predicted"/>
<accession>A0A9Q0KQX5</accession>
<dbReference type="CDD" id="cd09917">
    <property type="entry name" value="F-box_SF"/>
    <property type="match status" value="1"/>
</dbReference>
<dbReference type="OrthoDB" id="1854110at2759"/>
<comment type="caution">
    <text evidence="1">The sequence shown here is derived from an EMBL/GenBank/DDBJ whole genome shotgun (WGS) entry which is preliminary data.</text>
</comment>
<keyword evidence="2" id="KW-1185">Reference proteome</keyword>
<dbReference type="PANTHER" id="PTHR47712">
    <property type="entry name" value="OS09G0555300 PROTEIN"/>
    <property type="match status" value="1"/>
</dbReference>
<dbReference type="Proteomes" id="UP001141806">
    <property type="component" value="Unassembled WGS sequence"/>
</dbReference>
<name>A0A9Q0KQX5_9MAGN</name>
<reference evidence="1" key="1">
    <citation type="journal article" date="2023" name="Plant J.">
        <title>The genome of the king protea, Protea cynaroides.</title>
        <authorList>
            <person name="Chang J."/>
            <person name="Duong T.A."/>
            <person name="Schoeman C."/>
            <person name="Ma X."/>
            <person name="Roodt D."/>
            <person name="Barker N."/>
            <person name="Li Z."/>
            <person name="Van de Peer Y."/>
            <person name="Mizrachi E."/>
        </authorList>
    </citation>
    <scope>NUCLEOTIDE SEQUENCE</scope>
    <source>
        <tissue evidence="1">Young leaves</tissue>
    </source>
</reference>
<dbReference type="InterPro" id="IPR015915">
    <property type="entry name" value="Kelch-typ_b-propeller"/>
</dbReference>
<dbReference type="SUPFAM" id="SSF117281">
    <property type="entry name" value="Kelch motif"/>
    <property type="match status" value="1"/>
</dbReference>
<gene>
    <name evidence="1" type="ORF">NE237_008194</name>
</gene>
<sequence>MAVSATVSATEEAPIYGDVLEAILTRLTLLDLVAASHVSKAWKGGVSTSLKISPRVKPWFIVYTLHHRNHSLTSACAFDPASRVWLQIDIGNFHRFHTNPTASVELRSSHSQHLLYTLSAGNFSFSFDALHLNWHDAEQPLVWRQDPIVARFGSRVLVAGGTYDFVDDPLAVEMYDTESRRWEICQPMPILLKDSATSTWLSTAATDGRLYLLEKRSHVICSFDAETKTWGPTFNLILSSSAPLAVFHSIIGFADERLVLVGLMGEPEELQGLGLWEVDQVTYECKEIGKMPQALFECLKSANSPLSTPRASMEANFIYVYNPSNPEQLFFCELNQGMCQWGSAVNPAAKKRNAMHRFVFSCSRVGMGDLQKAVATESRRFMVESEGDGF</sequence>
<evidence type="ECO:0000313" key="1">
    <source>
        <dbReference type="EMBL" id="KAJ4975020.1"/>
    </source>
</evidence>
<dbReference type="Gene3D" id="2.120.10.80">
    <property type="entry name" value="Kelch-type beta propeller"/>
    <property type="match status" value="1"/>
</dbReference>
<dbReference type="EMBL" id="JAMYWD010000004">
    <property type="protein sequence ID" value="KAJ4975020.1"/>
    <property type="molecule type" value="Genomic_DNA"/>
</dbReference>
<protein>
    <recommendedName>
        <fullName evidence="3">F-box domain-containing protein</fullName>
    </recommendedName>
</protein>
<evidence type="ECO:0008006" key="3">
    <source>
        <dbReference type="Google" id="ProtNLM"/>
    </source>
</evidence>
<organism evidence="1 2">
    <name type="scientific">Protea cynaroides</name>
    <dbReference type="NCBI Taxonomy" id="273540"/>
    <lineage>
        <taxon>Eukaryota</taxon>
        <taxon>Viridiplantae</taxon>
        <taxon>Streptophyta</taxon>
        <taxon>Embryophyta</taxon>
        <taxon>Tracheophyta</taxon>
        <taxon>Spermatophyta</taxon>
        <taxon>Magnoliopsida</taxon>
        <taxon>Proteales</taxon>
        <taxon>Proteaceae</taxon>
        <taxon>Protea</taxon>
    </lineage>
</organism>
<evidence type="ECO:0000313" key="2">
    <source>
        <dbReference type="Proteomes" id="UP001141806"/>
    </source>
</evidence>
<dbReference type="AlphaFoldDB" id="A0A9Q0KQX5"/>
<dbReference type="PANTHER" id="PTHR47712:SF3">
    <property type="entry name" value="F-BOX DOMAIN-CONTAINING PROTEIN"/>
    <property type="match status" value="1"/>
</dbReference>